<reference evidence="1" key="2">
    <citation type="submission" date="2017-11" db="EMBL/GenBank/DDBJ databases">
        <title>Coralsnake Venomics: Analyses of Venom Gland Transcriptomes and Proteomes of Six Brazilian Taxa.</title>
        <authorList>
            <person name="Aird S.D."/>
            <person name="Jorge da Silva N."/>
            <person name="Qiu L."/>
            <person name="Villar-Briones A."/>
            <person name="Aparecida-Saddi V."/>
            <person name="Campos-Telles M.P."/>
            <person name="Grau M."/>
            <person name="Mikheyev A.S."/>
        </authorList>
    </citation>
    <scope>NUCLEOTIDE SEQUENCE</scope>
    <source>
        <tissue evidence="1">Venom_gland</tissue>
    </source>
</reference>
<name>A0A2D4I235_MICLE</name>
<evidence type="ECO:0000313" key="1">
    <source>
        <dbReference type="EMBL" id="LAA78295.1"/>
    </source>
</evidence>
<reference evidence="1" key="1">
    <citation type="submission" date="2017-07" db="EMBL/GenBank/DDBJ databases">
        <authorList>
            <person name="Mikheyev A."/>
            <person name="Grau M."/>
        </authorList>
    </citation>
    <scope>NUCLEOTIDE SEQUENCE</scope>
    <source>
        <tissue evidence="1">Venom_gland</tissue>
    </source>
</reference>
<proteinExistence type="predicted"/>
<accession>A0A2D4I235</accession>
<dbReference type="EMBL" id="IACK01076512">
    <property type="protein sequence ID" value="LAA78295.1"/>
    <property type="molecule type" value="Transcribed_RNA"/>
</dbReference>
<organism evidence="1">
    <name type="scientific">Micrurus lemniscatus lemniscatus</name>
    <dbReference type="NCBI Taxonomy" id="129467"/>
    <lineage>
        <taxon>Eukaryota</taxon>
        <taxon>Metazoa</taxon>
        <taxon>Chordata</taxon>
        <taxon>Craniata</taxon>
        <taxon>Vertebrata</taxon>
        <taxon>Euteleostomi</taxon>
        <taxon>Lepidosauria</taxon>
        <taxon>Squamata</taxon>
        <taxon>Bifurcata</taxon>
        <taxon>Unidentata</taxon>
        <taxon>Episquamata</taxon>
        <taxon>Toxicofera</taxon>
        <taxon>Serpentes</taxon>
        <taxon>Colubroidea</taxon>
        <taxon>Elapidae</taxon>
        <taxon>Elapinae</taxon>
        <taxon>Micrurus</taxon>
    </lineage>
</organism>
<sequence>MKQGDRQKFSIPKKMAAFSVLRPHSFCKIQSQQFQMASTIAQPSSIHAPILSPTQLLRKKLWTAGCLCFWDPFSLLDPTLLCHWQSPTYRTTGKLPKTDGPVFIFVSGGKVDFFYRRIHPKIEILFINS</sequence>
<protein>
    <submittedName>
        <fullName evidence="1">Uncharacterized protein</fullName>
    </submittedName>
</protein>
<dbReference type="AlphaFoldDB" id="A0A2D4I235"/>